<proteinExistence type="predicted"/>
<feature type="region of interest" description="Disordered" evidence="1">
    <location>
        <begin position="1"/>
        <end position="32"/>
    </location>
</feature>
<dbReference type="AlphaFoldDB" id="A0A3L6PNX4"/>
<reference evidence="3" key="1">
    <citation type="journal article" date="2019" name="Nat. Commun.">
        <title>The genome of broomcorn millet.</title>
        <authorList>
            <person name="Zou C."/>
            <person name="Miki D."/>
            <person name="Li D."/>
            <person name="Tang Q."/>
            <person name="Xiao L."/>
            <person name="Rajput S."/>
            <person name="Deng P."/>
            <person name="Jia W."/>
            <person name="Huang R."/>
            <person name="Zhang M."/>
            <person name="Sun Y."/>
            <person name="Hu J."/>
            <person name="Fu X."/>
            <person name="Schnable P.S."/>
            <person name="Li F."/>
            <person name="Zhang H."/>
            <person name="Feng B."/>
            <person name="Zhu X."/>
            <person name="Liu R."/>
            <person name="Schnable J.C."/>
            <person name="Zhu J.-K."/>
            <person name="Zhang H."/>
        </authorList>
    </citation>
    <scope>NUCLEOTIDE SEQUENCE [LARGE SCALE GENOMIC DNA]</scope>
</reference>
<dbReference type="STRING" id="4540.A0A3L6PNX4"/>
<feature type="compositionally biased region" description="Basic and acidic residues" evidence="1">
    <location>
        <begin position="18"/>
        <end position="27"/>
    </location>
</feature>
<feature type="compositionally biased region" description="Polar residues" evidence="1">
    <location>
        <begin position="1"/>
        <end position="13"/>
    </location>
</feature>
<accession>A0A3L6PNX4</accession>
<keyword evidence="3" id="KW-1185">Reference proteome</keyword>
<evidence type="ECO:0000256" key="1">
    <source>
        <dbReference type="SAM" id="MobiDB-lite"/>
    </source>
</evidence>
<gene>
    <name evidence="2" type="ORF">C2845_PM14G01810</name>
</gene>
<dbReference type="Proteomes" id="UP000275267">
    <property type="component" value="Unassembled WGS sequence"/>
</dbReference>
<evidence type="ECO:0000313" key="2">
    <source>
        <dbReference type="EMBL" id="RLM61544.1"/>
    </source>
</evidence>
<protein>
    <submittedName>
        <fullName evidence="2">Uncharacterized protein</fullName>
    </submittedName>
</protein>
<dbReference type="EMBL" id="PQIB02000016">
    <property type="protein sequence ID" value="RLM61544.1"/>
    <property type="molecule type" value="Genomic_DNA"/>
</dbReference>
<organism evidence="2 3">
    <name type="scientific">Panicum miliaceum</name>
    <name type="common">Proso millet</name>
    <name type="synonym">Broomcorn millet</name>
    <dbReference type="NCBI Taxonomy" id="4540"/>
    <lineage>
        <taxon>Eukaryota</taxon>
        <taxon>Viridiplantae</taxon>
        <taxon>Streptophyta</taxon>
        <taxon>Embryophyta</taxon>
        <taxon>Tracheophyta</taxon>
        <taxon>Spermatophyta</taxon>
        <taxon>Magnoliopsida</taxon>
        <taxon>Liliopsida</taxon>
        <taxon>Poales</taxon>
        <taxon>Poaceae</taxon>
        <taxon>PACMAD clade</taxon>
        <taxon>Panicoideae</taxon>
        <taxon>Panicodae</taxon>
        <taxon>Paniceae</taxon>
        <taxon>Panicinae</taxon>
        <taxon>Panicum</taxon>
        <taxon>Panicum sect. Panicum</taxon>
    </lineage>
</organism>
<name>A0A3L6PNX4_PANMI</name>
<evidence type="ECO:0000313" key="3">
    <source>
        <dbReference type="Proteomes" id="UP000275267"/>
    </source>
</evidence>
<sequence>MMQLDGAQSQSQLLDGAEPDHGDEQHRPQHLLSLFHRRQVGKARTQSLRVPLSTTAVELAEMGVKLTASGIKRFEDMSMSKRQRGLGIFPGAGGPE</sequence>
<comment type="caution">
    <text evidence="2">The sequence shown here is derived from an EMBL/GenBank/DDBJ whole genome shotgun (WGS) entry which is preliminary data.</text>
</comment>